<dbReference type="GO" id="GO:0005975">
    <property type="term" value="P:carbohydrate metabolic process"/>
    <property type="evidence" value="ECO:0007669"/>
    <property type="project" value="InterPro"/>
</dbReference>
<dbReference type="InterPro" id="IPR013785">
    <property type="entry name" value="Aldolase_TIM"/>
</dbReference>
<evidence type="ECO:0000313" key="2">
    <source>
        <dbReference type="Proteomes" id="UP000076023"/>
    </source>
</evidence>
<reference evidence="2" key="1">
    <citation type="journal article" date="2017" name="Genome Announc.">
        <title>Draft Genome Sequence of Terrimicrobium sacchariphilum NM-5T, a Facultative Anaerobic Soil Bacterium of the Class Spartobacteria.</title>
        <authorList>
            <person name="Qiu Y.L."/>
            <person name="Tourlousse D.M."/>
            <person name="Matsuura N."/>
            <person name="Ohashi A."/>
            <person name="Sekiguchi Y."/>
        </authorList>
    </citation>
    <scope>NUCLEOTIDE SEQUENCE [LARGE SCALE GENOMIC DNA]</scope>
    <source>
        <strain evidence="2">NM-5</strain>
    </source>
</reference>
<dbReference type="AlphaFoldDB" id="A0A146G5E7"/>
<dbReference type="InParanoid" id="A0A146G5E7"/>
<dbReference type="EMBL" id="BDCO01000002">
    <property type="protein sequence ID" value="GAT32197.1"/>
    <property type="molecule type" value="Genomic_DNA"/>
</dbReference>
<dbReference type="Pfam" id="PF01116">
    <property type="entry name" value="F_bP_aldolase"/>
    <property type="match status" value="1"/>
</dbReference>
<name>A0A146G5E7_TERSA</name>
<keyword evidence="2" id="KW-1185">Reference proteome</keyword>
<dbReference type="STRING" id="690879.TSACC_2595"/>
<dbReference type="GO" id="GO:0016832">
    <property type="term" value="F:aldehyde-lyase activity"/>
    <property type="evidence" value="ECO:0007669"/>
    <property type="project" value="InterPro"/>
</dbReference>
<dbReference type="RefSeq" id="WP_075078043.1">
    <property type="nucleotide sequence ID" value="NZ_BDCO01000002.1"/>
</dbReference>
<sequence>MKIIRNRTDVLKRMKSAGATATPVLCPNAETPEEMEGILIGAQRYAEKRDAPRVVVGIGVTASYPDHPQLGRLAAEGSLEQAAETWMNWLEAYADRDGLSERVEVIPFLDHGWVPLEADLRLMRSPWFQDAMGIILFDASLYDFDQNAAMTASYVAEAGGKVVIEACPDKIYERVEIERKNIRESEMLSDAARVREFVRRTGVDLIVPNLGTEHRTQSTAPLDYRRDIARGITREVGPIQALHGTSSLGDRIQSVGQDGVCKVNFYTAMTRDASARVKAGWDEIPADQPLPIFRACGGAIHVARRNVFAEKTQSMMELLVDVG</sequence>
<dbReference type="Gene3D" id="3.20.20.70">
    <property type="entry name" value="Aldolase class I"/>
    <property type="match status" value="1"/>
</dbReference>
<dbReference type="SUPFAM" id="SSF51569">
    <property type="entry name" value="Aldolase"/>
    <property type="match status" value="1"/>
</dbReference>
<dbReference type="InterPro" id="IPR000771">
    <property type="entry name" value="FBA_II"/>
</dbReference>
<protein>
    <submittedName>
        <fullName evidence="1">Fructose-bisphosphate aldolase, class II</fullName>
    </submittedName>
</protein>
<proteinExistence type="predicted"/>
<organism evidence="1 2">
    <name type="scientific">Terrimicrobium sacchariphilum</name>
    <dbReference type="NCBI Taxonomy" id="690879"/>
    <lineage>
        <taxon>Bacteria</taxon>
        <taxon>Pseudomonadati</taxon>
        <taxon>Verrucomicrobiota</taxon>
        <taxon>Terrimicrobiia</taxon>
        <taxon>Terrimicrobiales</taxon>
        <taxon>Terrimicrobiaceae</taxon>
        <taxon>Terrimicrobium</taxon>
    </lineage>
</organism>
<dbReference type="Proteomes" id="UP000076023">
    <property type="component" value="Unassembled WGS sequence"/>
</dbReference>
<dbReference type="GO" id="GO:0008270">
    <property type="term" value="F:zinc ion binding"/>
    <property type="evidence" value="ECO:0007669"/>
    <property type="project" value="InterPro"/>
</dbReference>
<dbReference type="OrthoDB" id="200012at2"/>
<accession>A0A146G5E7</accession>
<evidence type="ECO:0000313" key="1">
    <source>
        <dbReference type="EMBL" id="GAT32197.1"/>
    </source>
</evidence>
<gene>
    <name evidence="1" type="ORF">TSACC_2595</name>
</gene>
<comment type="caution">
    <text evidence="1">The sequence shown here is derived from an EMBL/GenBank/DDBJ whole genome shotgun (WGS) entry which is preliminary data.</text>
</comment>